<feature type="domain" description="DAAF9 N-terminal" evidence="2">
    <location>
        <begin position="6"/>
        <end position="144"/>
    </location>
</feature>
<feature type="region of interest" description="Disordered" evidence="1">
    <location>
        <begin position="577"/>
        <end position="669"/>
    </location>
</feature>
<organism evidence="3 4">
    <name type="scientific">Chlamydomonas reinhardtii</name>
    <name type="common">Chlamydomonas smithii</name>
    <dbReference type="NCBI Taxonomy" id="3055"/>
    <lineage>
        <taxon>Eukaryota</taxon>
        <taxon>Viridiplantae</taxon>
        <taxon>Chlorophyta</taxon>
        <taxon>core chlorophytes</taxon>
        <taxon>Chlorophyceae</taxon>
        <taxon>CS clade</taxon>
        <taxon>Chlamydomonadales</taxon>
        <taxon>Chlamydomonadaceae</taxon>
        <taxon>Chlamydomonas</taxon>
    </lineage>
</organism>
<protein>
    <recommendedName>
        <fullName evidence="2">DAAF9 N-terminal domain-containing protein</fullName>
    </recommendedName>
</protein>
<dbReference type="Proteomes" id="UP000006906">
    <property type="component" value="Chromosome 11"/>
</dbReference>
<evidence type="ECO:0000259" key="2">
    <source>
        <dbReference type="Pfam" id="PF23281"/>
    </source>
</evidence>
<feature type="domain" description="DAAF9 N-terminal" evidence="2">
    <location>
        <begin position="186"/>
        <end position="221"/>
    </location>
</feature>
<feature type="compositionally biased region" description="Low complexity" evidence="1">
    <location>
        <begin position="648"/>
        <end position="660"/>
    </location>
</feature>
<dbReference type="RefSeq" id="XP_042919307.1">
    <property type="nucleotide sequence ID" value="XM_043067307.1"/>
</dbReference>
<name>A0A2K3D7A4_CHLRE</name>
<dbReference type="KEGG" id="cre:CHLRE_11g467556v5"/>
<dbReference type="InterPro" id="IPR040342">
    <property type="entry name" value="DNAAF9"/>
</dbReference>
<dbReference type="InterPro" id="IPR056498">
    <property type="entry name" value="DAAF9_N"/>
</dbReference>
<keyword evidence="4" id="KW-1185">Reference proteome</keyword>
<gene>
    <name evidence="3" type="ORF">CHLRE_11g467556v5</name>
</gene>
<accession>A0A2K3D7A4</accession>
<dbReference type="InParanoid" id="A0A2K3D7A4"/>
<dbReference type="PANTHER" id="PTHR33664">
    <property type="entry name" value="RCG26366"/>
    <property type="match status" value="1"/>
</dbReference>
<dbReference type="EMBL" id="CM008972">
    <property type="protein sequence ID" value="PNW76400.1"/>
    <property type="molecule type" value="Genomic_DNA"/>
</dbReference>
<sequence length="1472" mass="145424">MAPVDFEPAQAASRFRRLQQLARHYGLDGILLVPGVDGKYGRSTHAVGYLLEGRSNRDTLDVNKLADQLEDAVVLVTPGEVQIYVPSPDLHQRLRELLLPHLAPLRLLGPTAAEAADPDALEDNKLGCFVHMLRGLKRLGIPCGLAAAASSSPATAAAAATAAGAAAANGGAPRGALPRLGAGELVALERWPLLQAYGLEGVGRSGFFTMNFEVYDVQPALDAALYGELDGRAAAVLGGEGAAALRQHWGEMLLALGGKAAGQRGGLSEKQVAEPLVGYFAYGLLREVPGVEQTVVLPPRVVFGPRSSDDSAAPQAEPLSACGPAPGLPPLHAVVEGADPRSGLRAARTCFLCRGAAERDVFADLDAEAEEGYSFAQVLAAGGWGAAAAEVVGLMRLYAALVEAARAAMAHFATADNATGLSAKAVAQEVLARRAEQLGAAGGSGSASGSSLSGRLRFSLLQWDHANRVTAPAVRGSRQLKVLRLSLPDVAARSTSGPYAGQRLGGLVYGDTFIDLPAPATTATAAAAAAAAPQLLVLTEGIPTLVAVTAGGPEEQLAGRALRSLGAVVGGGAAARAAGGAAPQPQQSQSQSQLARDQSRRAGAVAAADSQALAARVRARNKEAAAADGATPPPDSDEDDEDVEEDAGGAAAHSAAAGAPSRPPPEEALGRLLTLGGGDDAVLLTGAPACPALAGTLYCFTAGLVFVEATSRAVWTLDLRGSSSSSRAVAAAAGGAVAAAAADGSSSGSGGGLQAITMQQLPVAAALALGGGGGGGEVGGGSGLSGTSLGEAVVFRGSGPACGLAPAAHLTVNTHLALALAAMSPAARRFIITTVLPAWQQTCREAAAAAAEGGGGPDGGAASYLKDMDAPNPFPAALHVEHAFAIRSSAAGGAAKSWPALVAADAQVEAALGALDDSELRGHLNGTHPHVEALLLQPPPPAAAAATAAEPPIGLALVVGLPGADQAPVAAALAAMLSGAAEGSAGGGAAAAASARVALLPASAGPLTAADFATALSAAMQHRRTGHSHLSAQPPLQHLVIATASHVGLPEQLAMLAAAMLGGSSSSTGAAATASAAAGLAAWKLHSVVVCVAGETLEEEPARSALAAGALSQLAPGYVDVAVVGGVDAARAAAAAALVAARLPGVPTVRSGRPQLLLGREVLLPPPAERLARRGAPGAAAARRWAPLAAATGAAGGGAGGLLGPLRAVRVAFEGPLDVAKLKQELRGLGIPQDAAAAPALPLADAAVDSAAAVPGLVAVTGCVRLPPPPAPANGTTTTTAPASGTGGVWELLGSRGAVLRSREWALGGGGSAGHGVVVGSPQLPQSEAGGELTFIGTGSAVEEAALRRLLGRCAGGATAPAAAAAAAAAAPAASAAAAPGEVPSCAADVTAEQRASIRAARAWEPLPPGYCYNGSQYFDAFGDASLEHPDMDRFVEEWIAEQQAKAAEATAAACERAAAIAVVRVEGPVRL</sequence>
<feature type="compositionally biased region" description="Low complexity" evidence="1">
    <location>
        <begin position="577"/>
        <end position="616"/>
    </location>
</feature>
<dbReference type="Pfam" id="PF23281">
    <property type="entry name" value="DAAF9_N"/>
    <property type="match status" value="2"/>
</dbReference>
<dbReference type="OrthoDB" id="72033at2759"/>
<dbReference type="PANTHER" id="PTHR33664:SF1">
    <property type="entry name" value="DYNEIN AXONEMAL ASSEMBLY FACTOR 9"/>
    <property type="match status" value="1"/>
</dbReference>
<reference evidence="3 4" key="1">
    <citation type="journal article" date="2007" name="Science">
        <title>The Chlamydomonas genome reveals the evolution of key animal and plant functions.</title>
        <authorList>
            <person name="Merchant S.S."/>
            <person name="Prochnik S.E."/>
            <person name="Vallon O."/>
            <person name="Harris E.H."/>
            <person name="Karpowicz S.J."/>
            <person name="Witman G.B."/>
            <person name="Terry A."/>
            <person name="Salamov A."/>
            <person name="Fritz-Laylin L.K."/>
            <person name="Marechal-Drouard L."/>
            <person name="Marshall W.F."/>
            <person name="Qu L.H."/>
            <person name="Nelson D.R."/>
            <person name="Sanderfoot A.A."/>
            <person name="Spalding M.H."/>
            <person name="Kapitonov V.V."/>
            <person name="Ren Q."/>
            <person name="Ferris P."/>
            <person name="Lindquist E."/>
            <person name="Shapiro H."/>
            <person name="Lucas S.M."/>
            <person name="Grimwood J."/>
            <person name="Schmutz J."/>
            <person name="Cardol P."/>
            <person name="Cerutti H."/>
            <person name="Chanfreau G."/>
            <person name="Chen C.L."/>
            <person name="Cognat V."/>
            <person name="Croft M.T."/>
            <person name="Dent R."/>
            <person name="Dutcher S."/>
            <person name="Fernandez E."/>
            <person name="Fukuzawa H."/>
            <person name="Gonzalez-Ballester D."/>
            <person name="Gonzalez-Halphen D."/>
            <person name="Hallmann A."/>
            <person name="Hanikenne M."/>
            <person name="Hippler M."/>
            <person name="Inwood W."/>
            <person name="Jabbari K."/>
            <person name="Kalanon M."/>
            <person name="Kuras R."/>
            <person name="Lefebvre P.A."/>
            <person name="Lemaire S.D."/>
            <person name="Lobanov A.V."/>
            <person name="Lohr M."/>
            <person name="Manuell A."/>
            <person name="Meier I."/>
            <person name="Mets L."/>
            <person name="Mittag M."/>
            <person name="Mittelmeier T."/>
            <person name="Moroney J.V."/>
            <person name="Moseley J."/>
            <person name="Napoli C."/>
            <person name="Nedelcu A.M."/>
            <person name="Niyogi K."/>
            <person name="Novoselov S.V."/>
            <person name="Paulsen I.T."/>
            <person name="Pazour G."/>
            <person name="Purton S."/>
            <person name="Ral J.P."/>
            <person name="Riano-Pachon D.M."/>
            <person name="Riekhof W."/>
            <person name="Rymarquis L."/>
            <person name="Schroda M."/>
            <person name="Stern D."/>
            <person name="Umen J."/>
            <person name="Willows R."/>
            <person name="Wilson N."/>
            <person name="Zimmer S.L."/>
            <person name="Allmer J."/>
            <person name="Balk J."/>
            <person name="Bisova K."/>
            <person name="Chen C.J."/>
            <person name="Elias M."/>
            <person name="Gendler K."/>
            <person name="Hauser C."/>
            <person name="Lamb M.R."/>
            <person name="Ledford H."/>
            <person name="Long J.C."/>
            <person name="Minagawa J."/>
            <person name="Page M.D."/>
            <person name="Pan J."/>
            <person name="Pootakham W."/>
            <person name="Roje S."/>
            <person name="Rose A."/>
            <person name="Stahlberg E."/>
            <person name="Terauchi A.M."/>
            <person name="Yang P."/>
            <person name="Ball S."/>
            <person name="Bowler C."/>
            <person name="Dieckmann C.L."/>
            <person name="Gladyshev V.N."/>
            <person name="Green P."/>
            <person name="Jorgensen R."/>
            <person name="Mayfield S."/>
            <person name="Mueller-Roeber B."/>
            <person name="Rajamani S."/>
            <person name="Sayre R.T."/>
            <person name="Brokstein P."/>
            <person name="Dubchak I."/>
            <person name="Goodstein D."/>
            <person name="Hornick L."/>
            <person name="Huang Y.W."/>
            <person name="Jhaveri J."/>
            <person name="Luo Y."/>
            <person name="Martinez D."/>
            <person name="Ngau W.C."/>
            <person name="Otillar B."/>
            <person name="Poliakov A."/>
            <person name="Porter A."/>
            <person name="Szajkowski L."/>
            <person name="Werner G."/>
            <person name="Zhou K."/>
            <person name="Grigoriev I.V."/>
            <person name="Rokhsar D.S."/>
            <person name="Grossman A.R."/>
        </authorList>
    </citation>
    <scope>NUCLEOTIDE SEQUENCE [LARGE SCALE GENOMIC DNA]</scope>
    <source>
        <strain evidence="4">CC-503</strain>
    </source>
</reference>
<dbReference type="Gramene" id="PNW76400">
    <property type="protein sequence ID" value="PNW76400"/>
    <property type="gene ID" value="CHLRE_11g467556v5"/>
</dbReference>
<proteinExistence type="predicted"/>
<feature type="compositionally biased region" description="Acidic residues" evidence="1">
    <location>
        <begin position="635"/>
        <end position="647"/>
    </location>
</feature>
<evidence type="ECO:0000313" key="4">
    <source>
        <dbReference type="Proteomes" id="UP000006906"/>
    </source>
</evidence>
<evidence type="ECO:0000313" key="3">
    <source>
        <dbReference type="EMBL" id="PNW76400.1"/>
    </source>
</evidence>
<dbReference type="GeneID" id="5726929"/>
<evidence type="ECO:0000256" key="1">
    <source>
        <dbReference type="SAM" id="MobiDB-lite"/>
    </source>
</evidence>